<feature type="region of interest" description="Disordered" evidence="4">
    <location>
        <begin position="36"/>
        <end position="73"/>
    </location>
</feature>
<dbReference type="GO" id="GO:0051537">
    <property type="term" value="F:2 iron, 2 sulfur cluster binding"/>
    <property type="evidence" value="ECO:0007669"/>
    <property type="project" value="UniProtKB-KW"/>
</dbReference>
<proteinExistence type="predicted"/>
<dbReference type="Pfam" id="PF00970">
    <property type="entry name" value="FAD_binding_6"/>
    <property type="match status" value="1"/>
</dbReference>
<dbReference type="Gene3D" id="3.40.50.80">
    <property type="entry name" value="Nucleotide-binding domain of ferredoxin-NADP reductase (FNR) module"/>
    <property type="match status" value="1"/>
</dbReference>
<dbReference type="InterPro" id="IPR050415">
    <property type="entry name" value="MRET"/>
</dbReference>
<dbReference type="PRINTS" id="PR00410">
    <property type="entry name" value="PHEHYDRXLASE"/>
</dbReference>
<reference evidence="6 7" key="1">
    <citation type="submission" date="2018-09" db="EMBL/GenBank/DDBJ databases">
        <title>Optimization and identification of Corynebacterium falsenii FN1-14 from fish paste.</title>
        <authorList>
            <person name="Daroonpunt R."/>
            <person name="Tanasupawat S."/>
        </authorList>
    </citation>
    <scope>NUCLEOTIDE SEQUENCE [LARGE SCALE GENOMIC DNA]</scope>
    <source>
        <strain evidence="6 7">FN1-14</strain>
    </source>
</reference>
<sequence length="422" mass="46381">MARHASNDNRPLRELVEEAQLKRDLIIRTARRAMRKQGLTPAPVHIPHHAGSVRNPDGPDRLNDPDNTASGNFATDFSETLNLDEIYIEQILDFLEAGVTAAGEFDSTRGEFLVATGRDFRKHGLEQEHYAALGEAAINSINKYMEDTKELTDITELTCSLLAYGAEEDRTDGVHATAQATVLAVEHRCSKVAVVRVQLDPPLPFWPGQFVEVRTPHTPQVWRRLSPANPCNDDGLVEFHVRAAGPFSEGIVNNTVVGERWVVANPYGHLQVSGDHQVVMIAGSTGLAPLRSIILDLAGQDTPPSVQLYFGAQNPGELYDWQGLKSLDDAFDWLQVTAVSERSRIPAGTNPKESTEFRADGIELAIPRNEWVHGLVGDVALDRAQWRNAEILIAGSPSMKRDVVNVFLAAGADPDLIQMDPD</sequence>
<dbReference type="RefSeq" id="WP_119665126.1">
    <property type="nucleotide sequence ID" value="NZ_QXJK01000011.1"/>
</dbReference>
<dbReference type="InterPro" id="IPR008333">
    <property type="entry name" value="Cbr1-like_FAD-bd_dom"/>
</dbReference>
<evidence type="ECO:0000259" key="5">
    <source>
        <dbReference type="PROSITE" id="PS51384"/>
    </source>
</evidence>
<evidence type="ECO:0000256" key="1">
    <source>
        <dbReference type="ARBA" id="ARBA00001974"/>
    </source>
</evidence>
<dbReference type="InterPro" id="IPR001433">
    <property type="entry name" value="OxRdtase_FAD/NAD-bd"/>
</dbReference>
<evidence type="ECO:0000256" key="2">
    <source>
        <dbReference type="ARBA" id="ARBA00022714"/>
    </source>
</evidence>
<keyword evidence="7" id="KW-1185">Reference proteome</keyword>
<evidence type="ECO:0000256" key="3">
    <source>
        <dbReference type="ARBA" id="ARBA00023014"/>
    </source>
</evidence>
<keyword evidence="2" id="KW-0479">Metal-binding</keyword>
<dbReference type="CDD" id="cd06187">
    <property type="entry name" value="O2ase_reductase_like"/>
    <property type="match status" value="1"/>
</dbReference>
<dbReference type="Gene3D" id="2.40.30.10">
    <property type="entry name" value="Translation factors"/>
    <property type="match status" value="1"/>
</dbReference>
<dbReference type="OrthoDB" id="3213438at2"/>
<keyword evidence="3" id="KW-0411">Iron-sulfur</keyword>
<dbReference type="EMBL" id="QXJK01000011">
    <property type="protein sequence ID" value="RIX33859.1"/>
    <property type="molecule type" value="Genomic_DNA"/>
</dbReference>
<gene>
    <name evidence="6" type="ORF">D3M95_09200</name>
</gene>
<dbReference type="SUPFAM" id="SSF63380">
    <property type="entry name" value="Riboflavin synthase domain-like"/>
    <property type="match status" value="1"/>
</dbReference>
<dbReference type="InterPro" id="IPR039261">
    <property type="entry name" value="FNR_nucleotide-bd"/>
</dbReference>
<dbReference type="STRING" id="1451189.CFAL_01190"/>
<dbReference type="Proteomes" id="UP000285278">
    <property type="component" value="Unassembled WGS sequence"/>
</dbReference>
<evidence type="ECO:0000313" key="7">
    <source>
        <dbReference type="Proteomes" id="UP000285278"/>
    </source>
</evidence>
<protein>
    <submittedName>
        <fullName evidence="6">Flavohemoprotein</fullName>
    </submittedName>
</protein>
<dbReference type="AlphaFoldDB" id="A0A418Q5H8"/>
<dbReference type="Pfam" id="PF00175">
    <property type="entry name" value="NAD_binding_1"/>
    <property type="match status" value="1"/>
</dbReference>
<dbReference type="InterPro" id="IPR017927">
    <property type="entry name" value="FAD-bd_FR_type"/>
</dbReference>
<dbReference type="PANTHER" id="PTHR47354">
    <property type="entry name" value="NADH OXIDOREDUCTASE HCR"/>
    <property type="match status" value="1"/>
</dbReference>
<dbReference type="SUPFAM" id="SSF52343">
    <property type="entry name" value="Ferredoxin reductase-like, C-terminal NADP-linked domain"/>
    <property type="match status" value="1"/>
</dbReference>
<evidence type="ECO:0000313" key="6">
    <source>
        <dbReference type="EMBL" id="RIX33859.1"/>
    </source>
</evidence>
<dbReference type="GO" id="GO:0016491">
    <property type="term" value="F:oxidoreductase activity"/>
    <property type="evidence" value="ECO:0007669"/>
    <property type="project" value="InterPro"/>
</dbReference>
<organism evidence="6 7">
    <name type="scientific">Corynebacterium falsenii</name>
    <dbReference type="NCBI Taxonomy" id="108486"/>
    <lineage>
        <taxon>Bacteria</taxon>
        <taxon>Bacillati</taxon>
        <taxon>Actinomycetota</taxon>
        <taxon>Actinomycetes</taxon>
        <taxon>Mycobacteriales</taxon>
        <taxon>Corynebacteriaceae</taxon>
        <taxon>Corynebacterium</taxon>
    </lineage>
</organism>
<evidence type="ECO:0000256" key="4">
    <source>
        <dbReference type="SAM" id="MobiDB-lite"/>
    </source>
</evidence>
<comment type="cofactor">
    <cofactor evidence="1">
        <name>FAD</name>
        <dbReference type="ChEBI" id="CHEBI:57692"/>
    </cofactor>
</comment>
<accession>A0A418Q5H8</accession>
<dbReference type="PROSITE" id="PS51384">
    <property type="entry name" value="FAD_FR"/>
    <property type="match status" value="1"/>
</dbReference>
<name>A0A418Q5H8_9CORY</name>
<keyword evidence="2" id="KW-0001">2Fe-2S</keyword>
<dbReference type="PANTHER" id="PTHR47354:SF5">
    <property type="entry name" value="PROTEIN RFBI"/>
    <property type="match status" value="1"/>
</dbReference>
<keyword evidence="2" id="KW-0408">Iron</keyword>
<dbReference type="InterPro" id="IPR017938">
    <property type="entry name" value="Riboflavin_synthase-like_b-brl"/>
</dbReference>
<comment type="caution">
    <text evidence="6">The sequence shown here is derived from an EMBL/GenBank/DDBJ whole genome shotgun (WGS) entry which is preliminary data.</text>
</comment>
<feature type="domain" description="FAD-binding FR-type" evidence="5">
    <location>
        <begin position="175"/>
        <end position="273"/>
    </location>
</feature>